<dbReference type="Gene3D" id="3.40.50.2300">
    <property type="match status" value="1"/>
</dbReference>
<keyword evidence="4" id="KW-0010">Activator</keyword>
<dbReference type="InterPro" id="IPR007737">
    <property type="entry name" value="Mga_HTH"/>
</dbReference>
<feature type="domain" description="PTS EIIA type-2" evidence="6">
    <location>
        <begin position="559"/>
        <end position="701"/>
    </location>
</feature>
<proteinExistence type="predicted"/>
<accession>A0A1H8U9L6</accession>
<name>A0A1H8U9L6_9FIRM</name>
<dbReference type="InterPro" id="IPR050661">
    <property type="entry name" value="BglG_antiterminators"/>
</dbReference>
<keyword evidence="1" id="KW-0808">Transferase</keyword>
<dbReference type="Pfam" id="PF02302">
    <property type="entry name" value="PTS_IIB"/>
    <property type="match status" value="1"/>
</dbReference>
<reference evidence="9 10" key="1">
    <citation type="submission" date="2016-10" db="EMBL/GenBank/DDBJ databases">
        <authorList>
            <person name="de Groot N.N."/>
        </authorList>
    </citation>
    <scope>NUCLEOTIDE SEQUENCE [LARGE SCALE GENOMIC DNA]</scope>
    <source>
        <strain evidence="9 10">DSM 13305</strain>
    </source>
</reference>
<dbReference type="RefSeq" id="WP_218140634.1">
    <property type="nucleotide sequence ID" value="NZ_FODY01000008.1"/>
</dbReference>
<evidence type="ECO:0000259" key="7">
    <source>
        <dbReference type="PROSITE" id="PS51099"/>
    </source>
</evidence>
<dbReference type="PANTHER" id="PTHR30185">
    <property type="entry name" value="CRYPTIC BETA-GLUCOSIDE BGL OPERON ANTITERMINATOR"/>
    <property type="match status" value="1"/>
</dbReference>
<dbReference type="Pfam" id="PF00359">
    <property type="entry name" value="PTS_EIIA_2"/>
    <property type="match status" value="1"/>
</dbReference>
<evidence type="ECO:0000256" key="4">
    <source>
        <dbReference type="ARBA" id="ARBA00023159"/>
    </source>
</evidence>
<dbReference type="InterPro" id="IPR036095">
    <property type="entry name" value="PTS_EIIB-like_sf"/>
</dbReference>
<dbReference type="InterPro" id="IPR016152">
    <property type="entry name" value="PTrfase/Anion_transptr"/>
</dbReference>
<dbReference type="AlphaFoldDB" id="A0A1H8U9L6"/>
<evidence type="ECO:0000256" key="5">
    <source>
        <dbReference type="ARBA" id="ARBA00023163"/>
    </source>
</evidence>
<dbReference type="PROSITE" id="PS51099">
    <property type="entry name" value="PTS_EIIB_TYPE_2"/>
    <property type="match status" value="1"/>
</dbReference>
<dbReference type="SUPFAM" id="SSF52794">
    <property type="entry name" value="PTS system IIB component-like"/>
    <property type="match status" value="1"/>
</dbReference>
<feature type="domain" description="PRD" evidence="8">
    <location>
        <begin position="202"/>
        <end position="307"/>
    </location>
</feature>
<dbReference type="Gene3D" id="1.10.1790.10">
    <property type="entry name" value="PRD domain"/>
    <property type="match status" value="2"/>
</dbReference>
<evidence type="ECO:0000256" key="1">
    <source>
        <dbReference type="ARBA" id="ARBA00022679"/>
    </source>
</evidence>
<evidence type="ECO:0000313" key="9">
    <source>
        <dbReference type="EMBL" id="SEO99865.1"/>
    </source>
</evidence>
<keyword evidence="5" id="KW-0804">Transcription</keyword>
<dbReference type="PROSITE" id="PS51094">
    <property type="entry name" value="PTS_EIIA_TYPE_2"/>
    <property type="match status" value="1"/>
</dbReference>
<dbReference type="CDD" id="cd00211">
    <property type="entry name" value="PTS_IIA_fru"/>
    <property type="match status" value="1"/>
</dbReference>
<dbReference type="Pfam" id="PF00874">
    <property type="entry name" value="PRD"/>
    <property type="match status" value="2"/>
</dbReference>
<dbReference type="InterPro" id="IPR002178">
    <property type="entry name" value="PTS_EIIA_type-2_dom"/>
</dbReference>
<dbReference type="GO" id="GO:0006355">
    <property type="term" value="P:regulation of DNA-templated transcription"/>
    <property type="evidence" value="ECO:0007669"/>
    <property type="project" value="InterPro"/>
</dbReference>
<dbReference type="InterPro" id="IPR003501">
    <property type="entry name" value="PTS_EIIB_2/3"/>
</dbReference>
<dbReference type="InterPro" id="IPR013011">
    <property type="entry name" value="PTS_EIIB_2"/>
</dbReference>
<dbReference type="GO" id="GO:0009401">
    <property type="term" value="P:phosphoenolpyruvate-dependent sugar phosphotransferase system"/>
    <property type="evidence" value="ECO:0007669"/>
    <property type="project" value="InterPro"/>
</dbReference>
<evidence type="ECO:0000256" key="3">
    <source>
        <dbReference type="ARBA" id="ARBA00023015"/>
    </source>
</evidence>
<dbReference type="Gene3D" id="1.10.10.10">
    <property type="entry name" value="Winged helix-like DNA-binding domain superfamily/Winged helix DNA-binding domain"/>
    <property type="match status" value="1"/>
</dbReference>
<dbReference type="InterPro" id="IPR036634">
    <property type="entry name" value="PRD_sf"/>
</dbReference>
<sequence>MITLDERCSQILISLMDATVPVKISELAALFKVSNRMIRYNLNTIDEFLKYNSLPQLVRKPNVGVEFLEPCENKEKVLCCLGEISSYQYSLSSKERIHFILSDLMQQRGFAVINTFAEKLSVSRSAIVKDLTGVKAWLAAHDLELKSVPKYGIKVVGEEKKLRRAAIELLTETIDMNQALEIVKSPVYHRIAVGPDDPLKKLFEDIDIDYIEQCIKKAEKELDAVFSDAAYSGIVIHIAIAIKRIQLGRDIVMPKGELNSLKLSKEFAVASELAGHLEEYYKLQVPVDEIGYITIHLLGASKSNLTNRYREDWLPCQLIAERIIRQVGDSLGLNLIADNQLFEGFLEHLQPTLYRMKHGLNLKNPLLDELRRNYGDLFQIVRQAAKLLEEYGKKQLNDGEIGYFVMHFAAAVERCRTGRMISPHILLVCGTGIGTANMLATRLQAVFDINIVDRVAFHQVDQVLQNRHVDLIVSTVPIQNSKIKSFMVNPLLTEQDIEKLKQEIKGIKSGGYRLQSIMSIIQSHCKILDEDKLIKELTGFLNIAETEEKKGVVQPLLKDLLRAETIKLNVAVKDWEEAVRAGGKLLEDVGASKPDYTDAMVNAVKNIGPYMVIAPGIAMPHARPEAGVNEIGMSLITLKNPVCFGHKENDPVHIVVCLCAIDHTTHLEALSDLVGLLGDENHVRMILESTDNEVLVNLINS</sequence>
<evidence type="ECO:0000259" key="6">
    <source>
        <dbReference type="PROSITE" id="PS51094"/>
    </source>
</evidence>
<dbReference type="CDD" id="cd05568">
    <property type="entry name" value="PTS_IIB_bgl_like"/>
    <property type="match status" value="1"/>
</dbReference>
<dbReference type="STRING" id="112903.SAMN04490178_10894"/>
<keyword evidence="2" id="KW-0677">Repeat</keyword>
<feature type="domain" description="PTS EIIB type-2" evidence="7">
    <location>
        <begin position="423"/>
        <end position="512"/>
    </location>
</feature>
<dbReference type="PROSITE" id="PS51372">
    <property type="entry name" value="PRD_2"/>
    <property type="match status" value="2"/>
</dbReference>
<dbReference type="Gene3D" id="3.40.930.10">
    <property type="entry name" value="Mannitol-specific EII, Chain A"/>
    <property type="match status" value="1"/>
</dbReference>
<dbReference type="EMBL" id="FODY01000008">
    <property type="protein sequence ID" value="SEO99865.1"/>
    <property type="molecule type" value="Genomic_DNA"/>
</dbReference>
<dbReference type="InterPro" id="IPR036388">
    <property type="entry name" value="WH-like_DNA-bd_sf"/>
</dbReference>
<feature type="domain" description="PRD" evidence="8">
    <location>
        <begin position="311"/>
        <end position="418"/>
    </location>
</feature>
<dbReference type="Proteomes" id="UP000198847">
    <property type="component" value="Unassembled WGS sequence"/>
</dbReference>
<dbReference type="InterPro" id="IPR011608">
    <property type="entry name" value="PRD"/>
</dbReference>
<gene>
    <name evidence="9" type="ORF">SAMN04490178_10894</name>
</gene>
<dbReference type="GO" id="GO:0008982">
    <property type="term" value="F:protein-N(PI)-phosphohistidine-sugar phosphotransferase activity"/>
    <property type="evidence" value="ECO:0007669"/>
    <property type="project" value="InterPro"/>
</dbReference>
<keyword evidence="3" id="KW-0805">Transcription regulation</keyword>
<dbReference type="Pfam" id="PF05043">
    <property type="entry name" value="Mga"/>
    <property type="match status" value="1"/>
</dbReference>
<evidence type="ECO:0000256" key="2">
    <source>
        <dbReference type="ARBA" id="ARBA00022737"/>
    </source>
</evidence>
<dbReference type="PROSITE" id="PS00372">
    <property type="entry name" value="PTS_EIIA_TYPE_2_HIS"/>
    <property type="match status" value="1"/>
</dbReference>
<evidence type="ECO:0000313" key="10">
    <source>
        <dbReference type="Proteomes" id="UP000198847"/>
    </source>
</evidence>
<protein>
    <submittedName>
        <fullName evidence="9">Transcriptional antiterminator</fullName>
    </submittedName>
</protein>
<organism evidence="9 10">
    <name type="scientific">Propionispora vibrioides</name>
    <dbReference type="NCBI Taxonomy" id="112903"/>
    <lineage>
        <taxon>Bacteria</taxon>
        <taxon>Bacillati</taxon>
        <taxon>Bacillota</taxon>
        <taxon>Negativicutes</taxon>
        <taxon>Selenomonadales</taxon>
        <taxon>Sporomusaceae</taxon>
        <taxon>Propionispora</taxon>
    </lineage>
</organism>
<dbReference type="SUPFAM" id="SSF63520">
    <property type="entry name" value="PTS-regulatory domain, PRD"/>
    <property type="match status" value="2"/>
</dbReference>
<dbReference type="SUPFAM" id="SSF55804">
    <property type="entry name" value="Phoshotransferase/anion transport protein"/>
    <property type="match status" value="1"/>
</dbReference>
<keyword evidence="10" id="KW-1185">Reference proteome</keyword>
<evidence type="ECO:0000259" key="8">
    <source>
        <dbReference type="PROSITE" id="PS51372"/>
    </source>
</evidence>
<dbReference type="PANTHER" id="PTHR30185:SF18">
    <property type="entry name" value="TRANSCRIPTIONAL REGULATOR MTLR"/>
    <property type="match status" value="1"/>
</dbReference>